<gene>
    <name evidence="1" type="ORF">AAHA92_00494</name>
</gene>
<reference evidence="1 2" key="1">
    <citation type="submission" date="2024-06" db="EMBL/GenBank/DDBJ databases">
        <title>A chromosome level genome sequence of Diviner's sage (Salvia divinorum).</title>
        <authorList>
            <person name="Ford S.A."/>
            <person name="Ro D.-K."/>
            <person name="Ness R.W."/>
            <person name="Phillips M.A."/>
        </authorList>
    </citation>
    <scope>NUCLEOTIDE SEQUENCE [LARGE SCALE GENOMIC DNA]</scope>
    <source>
        <strain evidence="1">SAF-2024a</strain>
        <tissue evidence="1">Leaf</tissue>
    </source>
</reference>
<evidence type="ECO:0000313" key="2">
    <source>
        <dbReference type="Proteomes" id="UP001567538"/>
    </source>
</evidence>
<dbReference type="EMBL" id="JBEAFC010000001">
    <property type="protein sequence ID" value="KAL1568955.1"/>
    <property type="molecule type" value="Genomic_DNA"/>
</dbReference>
<evidence type="ECO:0000313" key="1">
    <source>
        <dbReference type="EMBL" id="KAL1568955.1"/>
    </source>
</evidence>
<dbReference type="Proteomes" id="UP001567538">
    <property type="component" value="Unassembled WGS sequence"/>
</dbReference>
<sequence>MLFPHLGFENLKTPNRSVASNLHSLHLRRPTSHIAAPALPHPFVALSLSRSQIAAHLKGWNTRRFSH</sequence>
<accession>A0ABD1IKE4</accession>
<dbReference type="AlphaFoldDB" id="A0ABD1IKE4"/>
<keyword evidence="2" id="KW-1185">Reference proteome</keyword>
<proteinExistence type="predicted"/>
<organism evidence="1 2">
    <name type="scientific">Salvia divinorum</name>
    <name type="common">Maria pastora</name>
    <name type="synonym">Diviner's sage</name>
    <dbReference type="NCBI Taxonomy" id="28513"/>
    <lineage>
        <taxon>Eukaryota</taxon>
        <taxon>Viridiplantae</taxon>
        <taxon>Streptophyta</taxon>
        <taxon>Embryophyta</taxon>
        <taxon>Tracheophyta</taxon>
        <taxon>Spermatophyta</taxon>
        <taxon>Magnoliopsida</taxon>
        <taxon>eudicotyledons</taxon>
        <taxon>Gunneridae</taxon>
        <taxon>Pentapetalae</taxon>
        <taxon>asterids</taxon>
        <taxon>lamiids</taxon>
        <taxon>Lamiales</taxon>
        <taxon>Lamiaceae</taxon>
        <taxon>Nepetoideae</taxon>
        <taxon>Mentheae</taxon>
        <taxon>Salviinae</taxon>
        <taxon>Salvia</taxon>
        <taxon>Salvia subgen. Calosphace</taxon>
    </lineage>
</organism>
<comment type="caution">
    <text evidence="1">The sequence shown here is derived from an EMBL/GenBank/DDBJ whole genome shotgun (WGS) entry which is preliminary data.</text>
</comment>
<protein>
    <submittedName>
        <fullName evidence="1">Uncharacterized protein</fullName>
    </submittedName>
</protein>
<name>A0ABD1IKE4_SALDI</name>